<dbReference type="InterPro" id="IPR040447">
    <property type="entry name" value="RRM_Rrp7"/>
</dbReference>
<dbReference type="GO" id="GO:0006364">
    <property type="term" value="P:rRNA processing"/>
    <property type="evidence" value="ECO:0007669"/>
    <property type="project" value="TreeGrafter"/>
</dbReference>
<reference evidence="5 6" key="1">
    <citation type="submission" date="2020-05" db="EMBL/GenBank/DDBJ databases">
        <authorList>
            <person name="Casaregola S."/>
            <person name="Devillers H."/>
            <person name="Grondin C."/>
        </authorList>
    </citation>
    <scope>NUCLEOTIDE SEQUENCE [LARGE SCALE GENOMIC DNA]</scope>
    <source>
        <strain evidence="5 6">CLIB 1767</strain>
    </source>
</reference>
<keyword evidence="2" id="KW-0175">Coiled coil</keyword>
<dbReference type="RefSeq" id="XP_041405367.1">
    <property type="nucleotide sequence ID" value="XM_041549433.1"/>
</dbReference>
<organism evidence="5 6">
    <name type="scientific">Maudiozyma barnettii</name>
    <dbReference type="NCBI Taxonomy" id="61262"/>
    <lineage>
        <taxon>Eukaryota</taxon>
        <taxon>Fungi</taxon>
        <taxon>Dikarya</taxon>
        <taxon>Ascomycota</taxon>
        <taxon>Saccharomycotina</taxon>
        <taxon>Saccharomycetes</taxon>
        <taxon>Saccharomycetales</taxon>
        <taxon>Saccharomycetaceae</taxon>
        <taxon>Maudiozyma</taxon>
    </lineage>
</organism>
<sequence>MSDTEQKSKKITSMNNGFIVLPFKLPSFDVLQSKRSCYHYIFAKKHDSNNENEQNCLFIMNLPLLTNLESIKSITSQICEKYDTVSHIENLMYNDEFGLNEVDLSVLTSDLMAESQDKIEKRFTPRNTALVKFIDKSSLSNCLNALKKYSTSSKSDLLEWKYNTPSIETFINFYKPLDIDYLKEDVHTHLSLFEQREQQAQDDVQSSIVDEDGFTLVVGKNTKNLNSIRKKILNRNPLLKNDSEGVSKPTTAVDKKAKQDFYRFQVRERKKQEINQLLSKFKEDQERIKVMKEKRKFNPYKNSL</sequence>
<dbReference type="InterPro" id="IPR024326">
    <property type="entry name" value="RRP7_C"/>
</dbReference>
<dbReference type="GO" id="GO:0034456">
    <property type="term" value="C:UTP-C complex"/>
    <property type="evidence" value="ECO:0007669"/>
    <property type="project" value="TreeGrafter"/>
</dbReference>
<dbReference type="Pfam" id="PF12923">
    <property type="entry name" value="RRP7"/>
    <property type="match status" value="1"/>
</dbReference>
<keyword evidence="6" id="KW-1185">Reference proteome</keyword>
<dbReference type="PANTHER" id="PTHR13191">
    <property type="entry name" value="RIBOSOMAL RNA PROCESSING PROTEIN 7-RELATED"/>
    <property type="match status" value="1"/>
</dbReference>
<dbReference type="Proteomes" id="UP000644660">
    <property type="component" value="Unassembled WGS sequence"/>
</dbReference>
<feature type="domain" description="Rrp7 RRM-like N-terminal" evidence="4">
    <location>
        <begin position="16"/>
        <end position="173"/>
    </location>
</feature>
<feature type="coiled-coil region" evidence="2">
    <location>
        <begin position="267"/>
        <end position="294"/>
    </location>
</feature>
<comment type="caution">
    <text evidence="5">The sequence shown here is derived from an EMBL/GenBank/DDBJ whole genome shotgun (WGS) entry which is preliminary data.</text>
</comment>
<gene>
    <name evidence="5" type="ORF">KABA2_02S16940</name>
</gene>
<name>A0A8H2ZIS0_9SACH</name>
<evidence type="ECO:0000313" key="6">
    <source>
        <dbReference type="Proteomes" id="UP000644660"/>
    </source>
</evidence>
<feature type="domain" description="Ribosomal RNA-processing protein 7 C-terminal" evidence="3">
    <location>
        <begin position="179"/>
        <end position="300"/>
    </location>
</feature>
<dbReference type="EMBL" id="CAEFZW010000002">
    <property type="protein sequence ID" value="CAB4253329.1"/>
    <property type="molecule type" value="Genomic_DNA"/>
</dbReference>
<dbReference type="Gene3D" id="6.10.250.2760">
    <property type="match status" value="1"/>
</dbReference>
<protein>
    <submittedName>
        <fullName evidence="5">Similar to Saccharomyces cerevisiae YCL031C RRP7 Essential protein involved in rRNA processing and ribosome biogenesis</fullName>
    </submittedName>
</protein>
<dbReference type="OrthoDB" id="5390at2759"/>
<dbReference type="GeneID" id="64856486"/>
<dbReference type="PANTHER" id="PTHR13191:SF0">
    <property type="entry name" value="RIBOSOMAL RNA-PROCESSING PROTEIN 7 HOMOLOG A-RELATED"/>
    <property type="match status" value="1"/>
</dbReference>
<dbReference type="AlphaFoldDB" id="A0A8H2ZIS0"/>
<evidence type="ECO:0000259" key="3">
    <source>
        <dbReference type="Pfam" id="PF12923"/>
    </source>
</evidence>
<proteinExistence type="inferred from homology"/>
<evidence type="ECO:0000256" key="2">
    <source>
        <dbReference type="SAM" id="Coils"/>
    </source>
</evidence>
<accession>A0A8H2ZIS0</accession>
<dbReference type="InterPro" id="IPR040446">
    <property type="entry name" value="RRP7"/>
</dbReference>
<comment type="similarity">
    <text evidence="1">Belongs to the RRP7 family.</text>
</comment>
<evidence type="ECO:0000256" key="1">
    <source>
        <dbReference type="ARBA" id="ARBA00006110"/>
    </source>
</evidence>
<evidence type="ECO:0000259" key="4">
    <source>
        <dbReference type="Pfam" id="PF17799"/>
    </source>
</evidence>
<dbReference type="GO" id="GO:0000028">
    <property type="term" value="P:ribosomal small subunit assembly"/>
    <property type="evidence" value="ECO:0007669"/>
    <property type="project" value="TreeGrafter"/>
</dbReference>
<dbReference type="Pfam" id="PF17799">
    <property type="entry name" value="RRM_Rrp7"/>
    <property type="match status" value="1"/>
</dbReference>
<dbReference type="GO" id="GO:0032545">
    <property type="term" value="C:CURI complex"/>
    <property type="evidence" value="ECO:0007669"/>
    <property type="project" value="TreeGrafter"/>
</dbReference>
<evidence type="ECO:0000313" key="5">
    <source>
        <dbReference type="EMBL" id="CAB4253329.1"/>
    </source>
</evidence>
<dbReference type="Gene3D" id="6.10.250.1770">
    <property type="match status" value="1"/>
</dbReference>